<accession>A0A9Q0LL83</accession>
<reference evidence="2" key="1">
    <citation type="submission" date="2022-10" db="EMBL/GenBank/DDBJ databases">
        <title>Novel sulphate-reducing endosymbionts in the free-living metamonad Anaeramoeba.</title>
        <authorList>
            <person name="Jerlstrom-Hultqvist J."/>
            <person name="Cepicka I."/>
            <person name="Gallot-Lavallee L."/>
            <person name="Salas-Leiva D."/>
            <person name="Curtis B.A."/>
            <person name="Zahonova K."/>
            <person name="Pipaliya S."/>
            <person name="Dacks J."/>
            <person name="Roger A.J."/>
        </authorList>
    </citation>
    <scope>NUCLEOTIDE SEQUENCE</scope>
    <source>
        <strain evidence="2">BMAN</strain>
    </source>
</reference>
<dbReference type="AlphaFoldDB" id="A0A9Q0LL83"/>
<name>A0A9Q0LL83_ANAIG</name>
<dbReference type="EMBL" id="JAPDFW010000070">
    <property type="protein sequence ID" value="KAJ5074449.1"/>
    <property type="molecule type" value="Genomic_DNA"/>
</dbReference>
<protein>
    <recommendedName>
        <fullName evidence="1">TLDc domain-containing protein</fullName>
    </recommendedName>
</protein>
<sequence>MRATLETKQNFYKKVFPNSLLEPNPEDFEKIKRWINDDEFFNSMEREQASREKNQMDPSNFHKICDKKGKTLIIMHSEDECVFGGYSSIGWESSNRYINDPQAFIFTLRNPRGDPPQKFKVQNKQTKLAIADFKGWGPVFGELDTYNGESDLSVNNVFEPKSRLGNTFISPIGQKDKDQETFLFSKNTKIDKIEYYFVPTKN</sequence>
<gene>
    <name evidence="2" type="ORF">M0811_01080</name>
</gene>
<keyword evidence="3" id="KW-1185">Reference proteome</keyword>
<evidence type="ECO:0000313" key="2">
    <source>
        <dbReference type="EMBL" id="KAJ5074449.1"/>
    </source>
</evidence>
<dbReference type="InterPro" id="IPR006571">
    <property type="entry name" value="TLDc_dom"/>
</dbReference>
<dbReference type="Pfam" id="PF07534">
    <property type="entry name" value="TLD"/>
    <property type="match status" value="1"/>
</dbReference>
<organism evidence="2 3">
    <name type="scientific">Anaeramoeba ignava</name>
    <name type="common">Anaerobic marine amoeba</name>
    <dbReference type="NCBI Taxonomy" id="1746090"/>
    <lineage>
        <taxon>Eukaryota</taxon>
        <taxon>Metamonada</taxon>
        <taxon>Anaeramoebidae</taxon>
        <taxon>Anaeramoeba</taxon>
    </lineage>
</organism>
<evidence type="ECO:0000259" key="1">
    <source>
        <dbReference type="PROSITE" id="PS51886"/>
    </source>
</evidence>
<dbReference type="Proteomes" id="UP001149090">
    <property type="component" value="Unassembled WGS sequence"/>
</dbReference>
<comment type="caution">
    <text evidence="2">The sequence shown here is derived from an EMBL/GenBank/DDBJ whole genome shotgun (WGS) entry which is preliminary data.</text>
</comment>
<feature type="domain" description="TLDc" evidence="1">
    <location>
        <begin position="19"/>
        <end position="199"/>
    </location>
</feature>
<dbReference type="OrthoDB" id="10001977at2759"/>
<evidence type="ECO:0000313" key="3">
    <source>
        <dbReference type="Proteomes" id="UP001149090"/>
    </source>
</evidence>
<proteinExistence type="predicted"/>
<dbReference type="PROSITE" id="PS51886">
    <property type="entry name" value="TLDC"/>
    <property type="match status" value="1"/>
</dbReference>